<gene>
    <name evidence="1" type="ORF">METZ01_LOCUS271718</name>
</gene>
<organism evidence="1">
    <name type="scientific">marine metagenome</name>
    <dbReference type="NCBI Taxonomy" id="408172"/>
    <lineage>
        <taxon>unclassified sequences</taxon>
        <taxon>metagenomes</taxon>
        <taxon>ecological metagenomes</taxon>
    </lineage>
</organism>
<reference evidence="1" key="1">
    <citation type="submission" date="2018-05" db="EMBL/GenBank/DDBJ databases">
        <authorList>
            <person name="Lanie J.A."/>
            <person name="Ng W.-L."/>
            <person name="Kazmierczak K.M."/>
            <person name="Andrzejewski T.M."/>
            <person name="Davidsen T.M."/>
            <person name="Wayne K.J."/>
            <person name="Tettelin H."/>
            <person name="Glass J.I."/>
            <person name="Rusch D."/>
            <person name="Podicherti R."/>
            <person name="Tsui H.-C.T."/>
            <person name="Winkler M.E."/>
        </authorList>
    </citation>
    <scope>NUCLEOTIDE SEQUENCE</scope>
</reference>
<sequence length="201" mass="22942">MSLLQTIIRQLNEAAPKKDYPDWMKKHPDWIAKVERGRRNLEKDAKTFAALKGKKRVQEASDSPVTVRDVQPLVDKLNKILKKAQDISNTAEVKKKRFKWQQGMSDAEALKVLQRQDHSLIIKDGPKYIKLDRVQVHDKIHGSGVFMIEKSDGRIYGIKGYGTPNKIPKHQYGTVADPATKRMAVTTAVLEKAEIMRMNIQ</sequence>
<evidence type="ECO:0000313" key="1">
    <source>
        <dbReference type="EMBL" id="SVC18864.1"/>
    </source>
</evidence>
<dbReference type="EMBL" id="UINC01078110">
    <property type="protein sequence ID" value="SVC18864.1"/>
    <property type="molecule type" value="Genomic_DNA"/>
</dbReference>
<protein>
    <submittedName>
        <fullName evidence="1">Uncharacterized protein</fullName>
    </submittedName>
</protein>
<dbReference type="AlphaFoldDB" id="A0A382K1W2"/>
<proteinExistence type="predicted"/>
<accession>A0A382K1W2</accession>
<name>A0A382K1W2_9ZZZZ</name>